<name>A0A835VUK6_CHLIN</name>
<reference evidence="1" key="1">
    <citation type="journal article" date="2020" name="bioRxiv">
        <title>Comparative genomics of Chlamydomonas.</title>
        <authorList>
            <person name="Craig R.J."/>
            <person name="Hasan A.R."/>
            <person name="Ness R.W."/>
            <person name="Keightley P.D."/>
        </authorList>
    </citation>
    <scope>NUCLEOTIDE SEQUENCE</scope>
    <source>
        <strain evidence="1">SAG 7.73</strain>
    </source>
</reference>
<dbReference type="Proteomes" id="UP000650467">
    <property type="component" value="Unassembled WGS sequence"/>
</dbReference>
<keyword evidence="2" id="KW-1185">Reference proteome</keyword>
<protein>
    <submittedName>
        <fullName evidence="1">Uncharacterized protein</fullName>
    </submittedName>
</protein>
<comment type="caution">
    <text evidence="1">The sequence shown here is derived from an EMBL/GenBank/DDBJ whole genome shotgun (WGS) entry which is preliminary data.</text>
</comment>
<dbReference type="AlphaFoldDB" id="A0A835VUK6"/>
<dbReference type="OrthoDB" id="554888at2759"/>
<evidence type="ECO:0000313" key="2">
    <source>
        <dbReference type="Proteomes" id="UP000650467"/>
    </source>
</evidence>
<dbReference type="EMBL" id="JAEHOC010000034">
    <property type="protein sequence ID" value="KAG2428470.1"/>
    <property type="molecule type" value="Genomic_DNA"/>
</dbReference>
<accession>A0A835VUK6</accession>
<evidence type="ECO:0000313" key="1">
    <source>
        <dbReference type="EMBL" id="KAG2428470.1"/>
    </source>
</evidence>
<organism evidence="1 2">
    <name type="scientific">Chlamydomonas incerta</name>
    <dbReference type="NCBI Taxonomy" id="51695"/>
    <lineage>
        <taxon>Eukaryota</taxon>
        <taxon>Viridiplantae</taxon>
        <taxon>Chlorophyta</taxon>
        <taxon>core chlorophytes</taxon>
        <taxon>Chlorophyceae</taxon>
        <taxon>CS clade</taxon>
        <taxon>Chlamydomonadales</taxon>
        <taxon>Chlamydomonadaceae</taxon>
        <taxon>Chlamydomonas</taxon>
    </lineage>
</organism>
<proteinExistence type="predicted"/>
<gene>
    <name evidence="1" type="ORF">HXX76_011589</name>
</gene>
<sequence length="150" mass="17050">MYGHREEFLIIASCPGDAHNDFKKYDGKYVRFCPVNYKSGTNFANHWKDWWHHYIEKAVQEAHASGAKRILLVAIDDGHASHIYCKEERDELAMRFGSQGKVMTIAGLFTGLGLMSLLTGGQDIANLRIEYVVTTPQKLEQYILNKISSL</sequence>